<gene>
    <name evidence="1" type="ORF">HUN01_28525</name>
</gene>
<accession>A0A7D7LGW1</accession>
<proteinExistence type="predicted"/>
<protein>
    <submittedName>
        <fullName evidence="1">Uncharacterized protein</fullName>
    </submittedName>
</protein>
<sequence>MIANRKEQLSFSNERFGYTPVRNDRKAYSAKVWDLLVTISNDFCRPLPYHLAMPPQRDSRNYSNLFKIF</sequence>
<dbReference type="Proteomes" id="UP000514713">
    <property type="component" value="Chromosome"/>
</dbReference>
<keyword evidence="2" id="KW-1185">Reference proteome</keyword>
<dbReference type="KEGG" id="ned:HUN01_28525"/>
<dbReference type="AlphaFoldDB" id="A0A7D7LGW1"/>
<evidence type="ECO:0000313" key="2">
    <source>
        <dbReference type="Proteomes" id="UP000514713"/>
    </source>
</evidence>
<evidence type="ECO:0000313" key="1">
    <source>
        <dbReference type="EMBL" id="QMS91350.1"/>
    </source>
</evidence>
<dbReference type="RefSeq" id="WP_181928985.1">
    <property type="nucleotide sequence ID" value="NZ_CP054698.1"/>
</dbReference>
<reference evidence="2" key="1">
    <citation type="submission" date="2020-06" db="EMBL/GenBank/DDBJ databases">
        <title>Nostoc edaphicum CCNP1411 genome.</title>
        <authorList>
            <person name="Fidor A."/>
            <person name="Grabski M."/>
            <person name="Gawor J."/>
            <person name="Gromadka R."/>
            <person name="Wegrzyn G."/>
            <person name="Mazur-Marzec H."/>
        </authorList>
    </citation>
    <scope>NUCLEOTIDE SEQUENCE [LARGE SCALE GENOMIC DNA]</scope>
    <source>
        <strain evidence="2">CCNP1411</strain>
    </source>
</reference>
<dbReference type="EMBL" id="CP054698">
    <property type="protein sequence ID" value="QMS91350.1"/>
    <property type="molecule type" value="Genomic_DNA"/>
</dbReference>
<name>A0A7D7LGW1_9NOSO</name>
<organism evidence="1 2">
    <name type="scientific">Nostoc edaphicum CCNP1411</name>
    <dbReference type="NCBI Taxonomy" id="1472755"/>
    <lineage>
        <taxon>Bacteria</taxon>
        <taxon>Bacillati</taxon>
        <taxon>Cyanobacteriota</taxon>
        <taxon>Cyanophyceae</taxon>
        <taxon>Nostocales</taxon>
        <taxon>Nostocaceae</taxon>
        <taxon>Nostoc</taxon>
    </lineage>
</organism>